<dbReference type="Gene3D" id="3.40.50.300">
    <property type="entry name" value="P-loop containing nucleotide triphosphate hydrolases"/>
    <property type="match status" value="1"/>
</dbReference>
<keyword evidence="12" id="KW-1185">Reference proteome</keyword>
<evidence type="ECO:0000256" key="6">
    <source>
        <dbReference type="ARBA" id="ARBA00022777"/>
    </source>
</evidence>
<comment type="similarity">
    <text evidence="2 10">Belongs to the gluconokinase GntK/GntV family.</text>
</comment>
<dbReference type="AlphaFoldDB" id="A0A4R7HUA9"/>
<dbReference type="InterPro" id="IPR006001">
    <property type="entry name" value="Therm_gnt_kin"/>
</dbReference>
<sequence length="195" mass="20853">MRGWNSAAGVGSWVVRQTAWLNRSEMADSDTTPETPLRLIVMGVAGSGKTTIGLRLGEALDVEYVEADDAHPPTNVEKMAAGIPLTDADRQPWLETLASRLAARTRVVISCSALKRSYRDVLRAAGGVTFVCLDLPPAVARHRAGDRTDHFMGPNMIDSQFATLEPPTADETDVITVDATATPAEIVAAIVDRVG</sequence>
<dbReference type="GO" id="GO:0046316">
    <property type="term" value="F:gluconokinase activity"/>
    <property type="evidence" value="ECO:0007669"/>
    <property type="project" value="UniProtKB-EC"/>
</dbReference>
<organism evidence="11 12">
    <name type="scientific">Ilumatobacter fluminis</name>
    <dbReference type="NCBI Taxonomy" id="467091"/>
    <lineage>
        <taxon>Bacteria</taxon>
        <taxon>Bacillati</taxon>
        <taxon>Actinomycetota</taxon>
        <taxon>Acidimicrobiia</taxon>
        <taxon>Acidimicrobiales</taxon>
        <taxon>Ilumatobacteraceae</taxon>
        <taxon>Ilumatobacter</taxon>
    </lineage>
</organism>
<comment type="caution">
    <text evidence="11">The sequence shown here is derived from an EMBL/GenBank/DDBJ whole genome shotgun (WGS) entry which is preliminary data.</text>
</comment>
<keyword evidence="4 10" id="KW-0808">Transferase</keyword>
<evidence type="ECO:0000256" key="1">
    <source>
        <dbReference type="ARBA" id="ARBA00004761"/>
    </source>
</evidence>
<evidence type="ECO:0000256" key="8">
    <source>
        <dbReference type="ARBA" id="ARBA00023064"/>
    </source>
</evidence>
<dbReference type="PANTHER" id="PTHR43442:SF3">
    <property type="entry name" value="GLUCONOKINASE-RELATED"/>
    <property type="match status" value="1"/>
</dbReference>
<proteinExistence type="inferred from homology"/>
<dbReference type="PANTHER" id="PTHR43442">
    <property type="entry name" value="GLUCONOKINASE-RELATED"/>
    <property type="match status" value="1"/>
</dbReference>
<evidence type="ECO:0000256" key="2">
    <source>
        <dbReference type="ARBA" id="ARBA00008420"/>
    </source>
</evidence>
<accession>A0A4R7HUA9</accession>
<evidence type="ECO:0000256" key="3">
    <source>
        <dbReference type="ARBA" id="ARBA00012054"/>
    </source>
</evidence>
<evidence type="ECO:0000256" key="9">
    <source>
        <dbReference type="ARBA" id="ARBA00048090"/>
    </source>
</evidence>
<reference evidence="11 12" key="1">
    <citation type="submission" date="2019-03" db="EMBL/GenBank/DDBJ databases">
        <title>Sequencing the genomes of 1000 actinobacteria strains.</title>
        <authorList>
            <person name="Klenk H.-P."/>
        </authorList>
    </citation>
    <scope>NUCLEOTIDE SEQUENCE [LARGE SCALE GENOMIC DNA]</scope>
    <source>
        <strain evidence="11 12">DSM 18936</strain>
    </source>
</reference>
<evidence type="ECO:0000313" key="12">
    <source>
        <dbReference type="Proteomes" id="UP000294558"/>
    </source>
</evidence>
<dbReference type="GO" id="GO:0005737">
    <property type="term" value="C:cytoplasm"/>
    <property type="evidence" value="ECO:0007669"/>
    <property type="project" value="TreeGrafter"/>
</dbReference>
<dbReference type="EC" id="2.7.1.12" evidence="3 10"/>
<name>A0A4R7HUA9_9ACTN</name>
<comment type="catalytic activity">
    <reaction evidence="9 10">
        <text>D-gluconate + ATP = 6-phospho-D-gluconate + ADP + H(+)</text>
        <dbReference type="Rhea" id="RHEA:19433"/>
        <dbReference type="ChEBI" id="CHEBI:15378"/>
        <dbReference type="ChEBI" id="CHEBI:18391"/>
        <dbReference type="ChEBI" id="CHEBI:30616"/>
        <dbReference type="ChEBI" id="CHEBI:58759"/>
        <dbReference type="ChEBI" id="CHEBI:456216"/>
        <dbReference type="EC" id="2.7.1.12"/>
    </reaction>
</comment>
<dbReference type="GO" id="GO:0005524">
    <property type="term" value="F:ATP binding"/>
    <property type="evidence" value="ECO:0007669"/>
    <property type="project" value="UniProtKB-KW"/>
</dbReference>
<dbReference type="InterPro" id="IPR027417">
    <property type="entry name" value="P-loop_NTPase"/>
</dbReference>
<dbReference type="FunFam" id="3.40.50.300:FF:000522">
    <property type="entry name" value="Gluconokinase"/>
    <property type="match status" value="1"/>
</dbReference>
<keyword evidence="8" id="KW-0311">Gluconate utilization</keyword>
<evidence type="ECO:0000256" key="5">
    <source>
        <dbReference type="ARBA" id="ARBA00022741"/>
    </source>
</evidence>
<keyword evidence="6 10" id="KW-0418">Kinase</keyword>
<evidence type="ECO:0000313" key="11">
    <source>
        <dbReference type="EMBL" id="TDT14502.1"/>
    </source>
</evidence>
<evidence type="ECO:0000256" key="7">
    <source>
        <dbReference type="ARBA" id="ARBA00022840"/>
    </source>
</evidence>
<gene>
    <name evidence="11" type="ORF">BDK89_0057</name>
</gene>
<dbReference type="InterPro" id="IPR031322">
    <property type="entry name" value="Shikimate/glucono_kinase"/>
</dbReference>
<dbReference type="NCBIfam" id="TIGR01313">
    <property type="entry name" value="therm_gnt_kin"/>
    <property type="match status" value="1"/>
</dbReference>
<dbReference type="GO" id="GO:0019521">
    <property type="term" value="P:D-gluconate metabolic process"/>
    <property type="evidence" value="ECO:0007669"/>
    <property type="project" value="UniProtKB-KW"/>
</dbReference>
<dbReference type="Proteomes" id="UP000294558">
    <property type="component" value="Unassembled WGS sequence"/>
</dbReference>
<protein>
    <recommendedName>
        <fullName evidence="3 10">Gluconokinase</fullName>
        <ecNumber evidence="3 10">2.7.1.12</ecNumber>
    </recommendedName>
</protein>
<comment type="pathway">
    <text evidence="1">Carbohydrate acid metabolism.</text>
</comment>
<dbReference type="EMBL" id="SOAU01000001">
    <property type="protein sequence ID" value="TDT14502.1"/>
    <property type="molecule type" value="Genomic_DNA"/>
</dbReference>
<dbReference type="SUPFAM" id="SSF52540">
    <property type="entry name" value="P-loop containing nucleoside triphosphate hydrolases"/>
    <property type="match status" value="1"/>
</dbReference>
<dbReference type="Pfam" id="PF01202">
    <property type="entry name" value="SKI"/>
    <property type="match status" value="1"/>
</dbReference>
<evidence type="ECO:0000256" key="4">
    <source>
        <dbReference type="ARBA" id="ARBA00022679"/>
    </source>
</evidence>
<keyword evidence="5 10" id="KW-0547">Nucleotide-binding</keyword>
<dbReference type="CDD" id="cd02021">
    <property type="entry name" value="GntK"/>
    <property type="match status" value="1"/>
</dbReference>
<keyword evidence="7 10" id="KW-0067">ATP-binding</keyword>
<evidence type="ECO:0000256" key="10">
    <source>
        <dbReference type="RuleBase" id="RU363066"/>
    </source>
</evidence>